<reference evidence="3 4" key="1">
    <citation type="journal article" date="2010" name="Nature">
        <title>Genome sequencing and analysis of the model grass Brachypodium distachyon.</title>
        <authorList>
            <consortium name="International Brachypodium Initiative"/>
        </authorList>
    </citation>
    <scope>NUCLEOTIDE SEQUENCE [LARGE SCALE GENOMIC DNA]</scope>
    <source>
        <strain evidence="3 4">Bd21</strain>
    </source>
</reference>
<feature type="domain" description="DUF676" evidence="2">
    <location>
        <begin position="75"/>
        <end position="305"/>
    </location>
</feature>
<dbReference type="ExpressionAtlas" id="A0A0Q3HAG8">
    <property type="expression patterns" value="baseline"/>
</dbReference>
<dbReference type="EnsemblPlants" id="KQK19573">
    <property type="protein sequence ID" value="KQK19573"/>
    <property type="gene ID" value="BRADI_1g49107v3"/>
</dbReference>
<keyword evidence="5" id="KW-1185">Reference proteome</keyword>
<dbReference type="PANTHER" id="PTHR12482:SF11">
    <property type="entry name" value="LIPASE YOR059C ISOFORM X1"/>
    <property type="match status" value="1"/>
</dbReference>
<evidence type="ECO:0000259" key="2">
    <source>
        <dbReference type="Pfam" id="PF05057"/>
    </source>
</evidence>
<dbReference type="PANTHER" id="PTHR12482">
    <property type="entry name" value="LIPASE ROG1-RELATED-RELATED"/>
    <property type="match status" value="1"/>
</dbReference>
<dbReference type="OrthoDB" id="273452at2759"/>
<evidence type="ECO:0000313" key="5">
    <source>
        <dbReference type="Proteomes" id="UP000008810"/>
    </source>
</evidence>
<dbReference type="EMBL" id="CM000880">
    <property type="protein sequence ID" value="KQK19573.1"/>
    <property type="molecule type" value="Genomic_DNA"/>
</dbReference>
<dbReference type="InterPro" id="IPR007751">
    <property type="entry name" value="DUF676_lipase-like"/>
</dbReference>
<accession>A0A0Q3HAG8</accession>
<dbReference type="EnsemblPlants" id="KQK19572">
    <property type="protein sequence ID" value="KQK19572"/>
    <property type="gene ID" value="BRADI_1g49107v3"/>
</dbReference>
<evidence type="ECO:0000313" key="3">
    <source>
        <dbReference type="EMBL" id="KQK19573.1"/>
    </source>
</evidence>
<dbReference type="AlphaFoldDB" id="A0A0Q3HAG8"/>
<name>A0A0Q3HAG8_BRADI</name>
<dbReference type="SUPFAM" id="SSF53474">
    <property type="entry name" value="alpha/beta-Hydrolases"/>
    <property type="match status" value="1"/>
</dbReference>
<dbReference type="Gramene" id="KQK19572">
    <property type="protein sequence ID" value="KQK19572"/>
    <property type="gene ID" value="BRADI_1g49107v3"/>
</dbReference>
<sequence length="435" mass="47622">MASALCSPPCHRSHRSFHSSLLRPSAPVCHACHRSRTGGPPGFNTRAYPYSRPISTSRGGPVSYSSMDQSKSKQGPDHLLILVHGIMASPSDWTYGEAVLKRQLGGKFFIHASSSNIYTKSFDGIDVAGRRLANEVLDVVQKMAGLRKISFIAHSLGGLFARYAISILYSLQTKETGLGSAYVMPTVGGSEIPQHTSGLGAIAGLEPINFITLATPHLGVRGKNQLPFLQGLSFLEKLAAPLAPFIVGRTGGQLFLTDGEPSKPPLLLLMTSDHEDKKFISALAAFKNRVLYANVSYDHMVGWRTSSIRRELDLKTPLHRSVDGYKYIVNVEYCSAVSSDGPHFPSRAARAKEAAQSTPNIENTEEYHEMMEEEMIHGLQRVGWKKVDVNFHASLWPYSAHNSIHVKNEWLHNAGAGVIAHLANSIKQSCFHANL</sequence>
<dbReference type="EMBL" id="CM000880">
    <property type="protein sequence ID" value="KQK19572.1"/>
    <property type="molecule type" value="Genomic_DNA"/>
</dbReference>
<gene>
    <name evidence="4" type="primary">LOC100835311</name>
    <name evidence="3" type="ORF">BRADI_1g49107v3</name>
</gene>
<feature type="region of interest" description="Disordered" evidence="1">
    <location>
        <begin position="42"/>
        <end position="71"/>
    </location>
</feature>
<proteinExistence type="predicted"/>
<dbReference type="Proteomes" id="UP000008810">
    <property type="component" value="Chromosome 1"/>
</dbReference>
<reference evidence="4" key="3">
    <citation type="submission" date="2018-08" db="UniProtKB">
        <authorList>
            <consortium name="EnsemblPlants"/>
        </authorList>
    </citation>
    <scope>IDENTIFICATION</scope>
    <source>
        <strain evidence="4">cv. Bd21</strain>
    </source>
</reference>
<dbReference type="InterPro" id="IPR044294">
    <property type="entry name" value="Lipase-like"/>
</dbReference>
<organism evidence="3">
    <name type="scientific">Brachypodium distachyon</name>
    <name type="common">Purple false brome</name>
    <name type="synonym">Trachynia distachya</name>
    <dbReference type="NCBI Taxonomy" id="15368"/>
    <lineage>
        <taxon>Eukaryota</taxon>
        <taxon>Viridiplantae</taxon>
        <taxon>Streptophyta</taxon>
        <taxon>Embryophyta</taxon>
        <taxon>Tracheophyta</taxon>
        <taxon>Spermatophyta</taxon>
        <taxon>Magnoliopsida</taxon>
        <taxon>Liliopsida</taxon>
        <taxon>Poales</taxon>
        <taxon>Poaceae</taxon>
        <taxon>BOP clade</taxon>
        <taxon>Pooideae</taxon>
        <taxon>Stipodae</taxon>
        <taxon>Brachypodieae</taxon>
        <taxon>Brachypodium</taxon>
    </lineage>
</organism>
<protein>
    <recommendedName>
        <fullName evidence="2">DUF676 domain-containing protein</fullName>
    </recommendedName>
</protein>
<evidence type="ECO:0000256" key="1">
    <source>
        <dbReference type="SAM" id="MobiDB-lite"/>
    </source>
</evidence>
<dbReference type="Pfam" id="PF05057">
    <property type="entry name" value="DUF676"/>
    <property type="match status" value="1"/>
</dbReference>
<dbReference type="Gene3D" id="3.40.50.1820">
    <property type="entry name" value="alpha/beta hydrolase"/>
    <property type="match status" value="1"/>
</dbReference>
<dbReference type="Gramene" id="KQK19573">
    <property type="protein sequence ID" value="KQK19573"/>
    <property type="gene ID" value="BRADI_1g49107v3"/>
</dbReference>
<evidence type="ECO:0000313" key="4">
    <source>
        <dbReference type="EnsemblPlants" id="KQK19572"/>
    </source>
</evidence>
<dbReference type="InterPro" id="IPR029058">
    <property type="entry name" value="AB_hydrolase_fold"/>
</dbReference>
<feature type="compositionally biased region" description="Polar residues" evidence="1">
    <location>
        <begin position="53"/>
        <end position="69"/>
    </location>
</feature>
<reference evidence="3" key="2">
    <citation type="submission" date="2017-06" db="EMBL/GenBank/DDBJ databases">
        <title>WGS assembly of Brachypodium distachyon.</title>
        <authorList>
            <consortium name="The International Brachypodium Initiative"/>
            <person name="Lucas S."/>
            <person name="Harmon-Smith M."/>
            <person name="Lail K."/>
            <person name="Tice H."/>
            <person name="Grimwood J."/>
            <person name="Bruce D."/>
            <person name="Barry K."/>
            <person name="Shu S."/>
            <person name="Lindquist E."/>
            <person name="Wang M."/>
            <person name="Pitluck S."/>
            <person name="Vogel J.P."/>
            <person name="Garvin D.F."/>
            <person name="Mockler T.C."/>
            <person name="Schmutz J."/>
            <person name="Rokhsar D."/>
            <person name="Bevan M.W."/>
        </authorList>
    </citation>
    <scope>NUCLEOTIDE SEQUENCE</scope>
    <source>
        <strain evidence="3">Bd21</strain>
    </source>
</reference>